<feature type="transmembrane region" description="Helical" evidence="1">
    <location>
        <begin position="38"/>
        <end position="57"/>
    </location>
</feature>
<dbReference type="Pfam" id="PF02698">
    <property type="entry name" value="DUF218"/>
    <property type="match status" value="1"/>
</dbReference>
<dbReference type="InterPro" id="IPR051599">
    <property type="entry name" value="Cell_Envelope_Assoc"/>
</dbReference>
<evidence type="ECO:0000313" key="4">
    <source>
        <dbReference type="Proteomes" id="UP000185093"/>
    </source>
</evidence>
<comment type="caution">
    <text evidence="3">The sequence shown here is derived from an EMBL/GenBank/DDBJ whole genome shotgun (WGS) entry which is preliminary data.</text>
</comment>
<name>A0ABY1JEK4_9BACT</name>
<keyword evidence="1" id="KW-0472">Membrane</keyword>
<proteinExistence type="predicted"/>
<dbReference type="PANTHER" id="PTHR30336">
    <property type="entry name" value="INNER MEMBRANE PROTEIN, PROBABLE PERMEASE"/>
    <property type="match status" value="1"/>
</dbReference>
<dbReference type="PROSITE" id="PS51257">
    <property type="entry name" value="PROKAR_LIPOPROTEIN"/>
    <property type="match status" value="1"/>
</dbReference>
<keyword evidence="1" id="KW-0812">Transmembrane</keyword>
<evidence type="ECO:0000256" key="1">
    <source>
        <dbReference type="SAM" id="Phobius"/>
    </source>
</evidence>
<dbReference type="InterPro" id="IPR014729">
    <property type="entry name" value="Rossmann-like_a/b/a_fold"/>
</dbReference>
<dbReference type="PANTHER" id="PTHR30336:SF4">
    <property type="entry name" value="ENVELOPE BIOGENESIS FACTOR ELYC"/>
    <property type="match status" value="1"/>
</dbReference>
<evidence type="ECO:0000313" key="3">
    <source>
        <dbReference type="EMBL" id="SIN72307.1"/>
    </source>
</evidence>
<gene>
    <name evidence="3" type="ORF">SAMN05444368_1511</name>
</gene>
<feature type="domain" description="DUF218" evidence="2">
    <location>
        <begin position="80"/>
        <end position="242"/>
    </location>
</feature>
<sequence>MLFAIYKIAGAFVAPPGIFITLIIIACLWALRRPRKPLLFIYLCILALFFYFISIPFTTRLLLAPLENTTKPSLPEGNAVVVVLGGGQRRSIDPAKLDPSPHSLVRLIGALELSIEFNWPIIVCGGSYSGEIPEAVAMANKARRLFPNITIYEEAQSRTTWENIKNTIPILKSLGVKDAILVTHGYHMFRAIMTAKEMAPEINWYPYPVGESRDLVPLSLMDFLPKASDFQINSIALREYLGIVAYKTRLLLRLT</sequence>
<keyword evidence="1" id="KW-1133">Transmembrane helix</keyword>
<dbReference type="EMBL" id="FSQZ01000001">
    <property type="protein sequence ID" value="SIN72307.1"/>
    <property type="molecule type" value="Genomic_DNA"/>
</dbReference>
<organism evidence="3 4">
    <name type="scientific">Acetomicrobium flavidum</name>
    <dbReference type="NCBI Taxonomy" id="49896"/>
    <lineage>
        <taxon>Bacteria</taxon>
        <taxon>Thermotogati</taxon>
        <taxon>Synergistota</taxon>
        <taxon>Synergistia</taxon>
        <taxon>Synergistales</taxon>
        <taxon>Acetomicrobiaceae</taxon>
        <taxon>Acetomicrobium</taxon>
    </lineage>
</organism>
<reference evidence="3 4" key="1">
    <citation type="submission" date="2016-11" db="EMBL/GenBank/DDBJ databases">
        <authorList>
            <person name="Varghese N."/>
            <person name="Submissions S."/>
        </authorList>
    </citation>
    <scope>NUCLEOTIDE SEQUENCE [LARGE SCALE GENOMIC DNA]</scope>
    <source>
        <strain evidence="3 4">DSM 20664</strain>
    </source>
</reference>
<feature type="transmembrane region" description="Helical" evidence="1">
    <location>
        <begin position="12"/>
        <end position="31"/>
    </location>
</feature>
<dbReference type="InterPro" id="IPR003848">
    <property type="entry name" value="DUF218"/>
</dbReference>
<keyword evidence="4" id="KW-1185">Reference proteome</keyword>
<dbReference type="Gene3D" id="3.40.50.620">
    <property type="entry name" value="HUPs"/>
    <property type="match status" value="1"/>
</dbReference>
<evidence type="ECO:0000259" key="2">
    <source>
        <dbReference type="Pfam" id="PF02698"/>
    </source>
</evidence>
<protein>
    <submittedName>
        <fullName evidence="3">Uncharacterized SAM-binding protein YcdF, DUF218 family</fullName>
    </submittedName>
</protein>
<dbReference type="CDD" id="cd06259">
    <property type="entry name" value="YdcF-like"/>
    <property type="match status" value="1"/>
</dbReference>
<dbReference type="Proteomes" id="UP000185093">
    <property type="component" value="Unassembled WGS sequence"/>
</dbReference>
<accession>A0ABY1JEK4</accession>